<evidence type="ECO:0000259" key="10">
    <source>
        <dbReference type="PROSITE" id="PS50110"/>
    </source>
</evidence>
<protein>
    <submittedName>
        <fullName evidence="11">C4-dicarboxylate transport transcriptional regulatory protein DctD</fullName>
    </submittedName>
</protein>
<feature type="modified residue" description="4-aspartylphosphate" evidence="8">
    <location>
        <position position="66"/>
    </location>
</feature>
<evidence type="ECO:0000259" key="9">
    <source>
        <dbReference type="PROSITE" id="PS50045"/>
    </source>
</evidence>
<dbReference type="FunFam" id="3.40.50.2300:FF:000018">
    <property type="entry name" value="DNA-binding transcriptional regulator NtrC"/>
    <property type="match status" value="1"/>
</dbReference>
<dbReference type="EMBL" id="FWPT01000006">
    <property type="protein sequence ID" value="SMA48434.1"/>
    <property type="molecule type" value="Genomic_DNA"/>
</dbReference>
<organism evidence="11 12">
    <name type="scientific">Parendozoicomonas haliclonae</name>
    <dbReference type="NCBI Taxonomy" id="1960125"/>
    <lineage>
        <taxon>Bacteria</taxon>
        <taxon>Pseudomonadati</taxon>
        <taxon>Pseudomonadota</taxon>
        <taxon>Gammaproteobacteria</taxon>
        <taxon>Oceanospirillales</taxon>
        <taxon>Endozoicomonadaceae</taxon>
        <taxon>Parendozoicomonas</taxon>
    </lineage>
</organism>
<dbReference type="InterPro" id="IPR058031">
    <property type="entry name" value="AAA_lid_NorR"/>
</dbReference>
<dbReference type="Proteomes" id="UP000196573">
    <property type="component" value="Unassembled WGS sequence"/>
</dbReference>
<evidence type="ECO:0000256" key="6">
    <source>
        <dbReference type="ARBA" id="ARBA00023125"/>
    </source>
</evidence>
<evidence type="ECO:0000256" key="5">
    <source>
        <dbReference type="ARBA" id="ARBA00023015"/>
    </source>
</evidence>
<dbReference type="PROSITE" id="PS00676">
    <property type="entry name" value="SIGMA54_INTERACT_2"/>
    <property type="match status" value="1"/>
</dbReference>
<dbReference type="Gene3D" id="1.10.8.60">
    <property type="match status" value="1"/>
</dbReference>
<evidence type="ECO:0000256" key="4">
    <source>
        <dbReference type="ARBA" id="ARBA00023012"/>
    </source>
</evidence>
<sequence length="464" mass="52579">MPNNANTSRTDSGFGQHVIVVDDDKAILNSLSQTFELADIHSQCFSGATLALEHVERDFPGVIVTDINMSPMDGLELMEQAHQIDPDIPVILITGHGDISTAVNAMREGAHDFIEKPFTNKHLISVVQRALERRRLIQENRELRLELEAQSAPGPRILGNTPGIRRLRNQIHQVIDTPADILIHGETGTGKELVARYLHEQSTRRNHPFVAINCGAVPENLIESELFGHAAGAFTGAEKKRVGKFEHANKGTLFLDEIESMPLSLQVKILRVLEERAVEPLGTNSLVPLDIRIVAATKTDLLALADKGEFRQDLYYRLNLVTLPIPPLRERISDVPLLFEHFALIAAARYQRTYQPPEPHFVDSLLQHHWPGNVRELRNTAERHVITGCMQNFEFRPDDTEREIQSRNSLQERVEQFERMVIEQTLKERHGKIKDSLVDLGVARKTLYEKMKKYGLEKEQFKSP</sequence>
<dbReference type="RefSeq" id="WP_087110811.1">
    <property type="nucleotide sequence ID" value="NZ_CBCSCN010000006.1"/>
</dbReference>
<name>A0A1X7ANH0_9GAMM</name>
<dbReference type="PROSITE" id="PS00688">
    <property type="entry name" value="SIGMA54_INTERACT_3"/>
    <property type="match status" value="1"/>
</dbReference>
<feature type="domain" description="Response regulatory" evidence="10">
    <location>
        <begin position="17"/>
        <end position="131"/>
    </location>
</feature>
<dbReference type="CDD" id="cd17549">
    <property type="entry name" value="REC_DctD-like"/>
    <property type="match status" value="1"/>
</dbReference>
<dbReference type="FunFam" id="3.40.50.300:FF:000006">
    <property type="entry name" value="DNA-binding transcriptional regulator NtrC"/>
    <property type="match status" value="1"/>
</dbReference>
<dbReference type="InterPro" id="IPR025943">
    <property type="entry name" value="Sigma_54_int_dom_ATP-bd_2"/>
</dbReference>
<evidence type="ECO:0000256" key="3">
    <source>
        <dbReference type="ARBA" id="ARBA00022840"/>
    </source>
</evidence>
<feature type="domain" description="Sigma-54 factor interaction" evidence="9">
    <location>
        <begin position="157"/>
        <end position="386"/>
    </location>
</feature>
<evidence type="ECO:0000256" key="2">
    <source>
        <dbReference type="ARBA" id="ARBA00022741"/>
    </source>
</evidence>
<keyword evidence="2" id="KW-0547">Nucleotide-binding</keyword>
<keyword evidence="3" id="KW-0067">ATP-binding</keyword>
<evidence type="ECO:0000256" key="7">
    <source>
        <dbReference type="ARBA" id="ARBA00023163"/>
    </source>
</evidence>
<dbReference type="InterPro" id="IPR001789">
    <property type="entry name" value="Sig_transdc_resp-reg_receiver"/>
</dbReference>
<keyword evidence="12" id="KW-1185">Reference proteome</keyword>
<dbReference type="InterPro" id="IPR025944">
    <property type="entry name" value="Sigma_54_int_dom_CS"/>
</dbReference>
<reference evidence="11 12" key="1">
    <citation type="submission" date="2017-03" db="EMBL/GenBank/DDBJ databases">
        <authorList>
            <person name="Afonso C.L."/>
            <person name="Miller P.J."/>
            <person name="Scott M.A."/>
            <person name="Spackman E."/>
            <person name="Goraichik I."/>
            <person name="Dimitrov K.M."/>
            <person name="Suarez D.L."/>
            <person name="Swayne D.E."/>
        </authorList>
    </citation>
    <scope>NUCLEOTIDE SEQUENCE [LARGE SCALE GENOMIC DNA]</scope>
    <source>
        <strain evidence="11">SB41UT1</strain>
    </source>
</reference>
<keyword evidence="4" id="KW-0902">Two-component regulatory system</keyword>
<dbReference type="CDD" id="cd00009">
    <property type="entry name" value="AAA"/>
    <property type="match status" value="1"/>
</dbReference>
<accession>A0A1X7ANH0</accession>
<dbReference type="GO" id="GO:0043565">
    <property type="term" value="F:sequence-specific DNA binding"/>
    <property type="evidence" value="ECO:0007669"/>
    <property type="project" value="InterPro"/>
</dbReference>
<keyword evidence="1 8" id="KW-0597">Phosphoprotein</keyword>
<evidence type="ECO:0000313" key="12">
    <source>
        <dbReference type="Proteomes" id="UP000196573"/>
    </source>
</evidence>
<dbReference type="SMART" id="SM00382">
    <property type="entry name" value="AAA"/>
    <property type="match status" value="1"/>
</dbReference>
<dbReference type="Pfam" id="PF00072">
    <property type="entry name" value="Response_reg"/>
    <property type="match status" value="1"/>
</dbReference>
<evidence type="ECO:0000256" key="1">
    <source>
        <dbReference type="ARBA" id="ARBA00022553"/>
    </source>
</evidence>
<gene>
    <name evidence="11" type="primary">dctD</name>
    <name evidence="11" type="ORF">EHSB41UT_02739</name>
</gene>
<keyword evidence="6" id="KW-0238">DNA-binding</keyword>
<dbReference type="Pfam" id="PF02954">
    <property type="entry name" value="HTH_8"/>
    <property type="match status" value="1"/>
</dbReference>
<dbReference type="InterPro" id="IPR025662">
    <property type="entry name" value="Sigma_54_int_dom_ATP-bd_1"/>
</dbReference>
<dbReference type="InterPro" id="IPR009057">
    <property type="entry name" value="Homeodomain-like_sf"/>
</dbReference>
<dbReference type="PANTHER" id="PTHR32071:SF57">
    <property type="entry name" value="C4-DICARBOXYLATE TRANSPORT TRANSCRIPTIONAL REGULATORY PROTEIN DCTD"/>
    <property type="match status" value="1"/>
</dbReference>
<dbReference type="Gene3D" id="1.10.10.60">
    <property type="entry name" value="Homeodomain-like"/>
    <property type="match status" value="1"/>
</dbReference>
<dbReference type="GO" id="GO:0000160">
    <property type="term" value="P:phosphorelay signal transduction system"/>
    <property type="evidence" value="ECO:0007669"/>
    <property type="project" value="UniProtKB-KW"/>
</dbReference>
<dbReference type="OrthoDB" id="9804019at2"/>
<dbReference type="PROSITE" id="PS50045">
    <property type="entry name" value="SIGMA54_INTERACT_4"/>
    <property type="match status" value="1"/>
</dbReference>
<evidence type="ECO:0000313" key="11">
    <source>
        <dbReference type="EMBL" id="SMA48434.1"/>
    </source>
</evidence>
<keyword evidence="7" id="KW-0804">Transcription</keyword>
<dbReference type="InterPro" id="IPR027417">
    <property type="entry name" value="P-loop_NTPase"/>
</dbReference>
<dbReference type="InterPro" id="IPR002197">
    <property type="entry name" value="HTH_Fis"/>
</dbReference>
<evidence type="ECO:0000256" key="8">
    <source>
        <dbReference type="PROSITE-ProRule" id="PRU00169"/>
    </source>
</evidence>
<dbReference type="InterPro" id="IPR003593">
    <property type="entry name" value="AAA+_ATPase"/>
</dbReference>
<dbReference type="SMART" id="SM00448">
    <property type="entry name" value="REC"/>
    <property type="match status" value="1"/>
</dbReference>
<dbReference type="Pfam" id="PF25601">
    <property type="entry name" value="AAA_lid_14"/>
    <property type="match status" value="1"/>
</dbReference>
<dbReference type="Gene3D" id="3.40.50.2300">
    <property type="match status" value="1"/>
</dbReference>
<dbReference type="InterPro" id="IPR002078">
    <property type="entry name" value="Sigma_54_int"/>
</dbReference>
<dbReference type="GO" id="GO:0006355">
    <property type="term" value="P:regulation of DNA-templated transcription"/>
    <property type="evidence" value="ECO:0007669"/>
    <property type="project" value="InterPro"/>
</dbReference>
<dbReference type="SUPFAM" id="SSF46689">
    <property type="entry name" value="Homeodomain-like"/>
    <property type="match status" value="1"/>
</dbReference>
<keyword evidence="5" id="KW-0805">Transcription regulation</keyword>
<dbReference type="GO" id="GO:0005524">
    <property type="term" value="F:ATP binding"/>
    <property type="evidence" value="ECO:0007669"/>
    <property type="project" value="UniProtKB-KW"/>
</dbReference>
<dbReference type="InterPro" id="IPR011006">
    <property type="entry name" value="CheY-like_superfamily"/>
</dbReference>
<dbReference type="Gene3D" id="3.40.50.300">
    <property type="entry name" value="P-loop containing nucleotide triphosphate hydrolases"/>
    <property type="match status" value="1"/>
</dbReference>
<dbReference type="SUPFAM" id="SSF52172">
    <property type="entry name" value="CheY-like"/>
    <property type="match status" value="1"/>
</dbReference>
<dbReference type="PROSITE" id="PS00675">
    <property type="entry name" value="SIGMA54_INTERACT_1"/>
    <property type="match status" value="1"/>
</dbReference>
<dbReference type="AlphaFoldDB" id="A0A1X7ANH0"/>
<dbReference type="Pfam" id="PF00158">
    <property type="entry name" value="Sigma54_activat"/>
    <property type="match status" value="1"/>
</dbReference>
<dbReference type="PANTHER" id="PTHR32071">
    <property type="entry name" value="TRANSCRIPTIONAL REGULATORY PROTEIN"/>
    <property type="match status" value="1"/>
</dbReference>
<dbReference type="PROSITE" id="PS50110">
    <property type="entry name" value="RESPONSE_REGULATORY"/>
    <property type="match status" value="1"/>
</dbReference>
<proteinExistence type="predicted"/>
<dbReference type="SUPFAM" id="SSF52540">
    <property type="entry name" value="P-loop containing nucleoside triphosphate hydrolases"/>
    <property type="match status" value="1"/>
</dbReference>